<dbReference type="EMBL" id="SRLO01001177">
    <property type="protein sequence ID" value="TNN40579.1"/>
    <property type="molecule type" value="Genomic_DNA"/>
</dbReference>
<protein>
    <submittedName>
        <fullName evidence="1">Uncharacterized protein</fullName>
    </submittedName>
</protein>
<reference evidence="1 2" key="1">
    <citation type="submission" date="2019-03" db="EMBL/GenBank/DDBJ databases">
        <title>First draft genome of Liparis tanakae, snailfish: a comprehensive survey of snailfish specific genes.</title>
        <authorList>
            <person name="Kim W."/>
            <person name="Song I."/>
            <person name="Jeong J.-H."/>
            <person name="Kim D."/>
            <person name="Kim S."/>
            <person name="Ryu S."/>
            <person name="Song J.Y."/>
            <person name="Lee S.K."/>
        </authorList>
    </citation>
    <scope>NUCLEOTIDE SEQUENCE [LARGE SCALE GENOMIC DNA]</scope>
    <source>
        <tissue evidence="1">Muscle</tissue>
    </source>
</reference>
<gene>
    <name evidence="1" type="ORF">EYF80_049260</name>
</gene>
<sequence length="73" mass="7728">MPGTATQDSIPMPREVVRYSPVTPELIYTPVPDGPLRCVVLISTPAPVGPVSLSKTLSPNQAPGCRSVMEPDL</sequence>
<comment type="caution">
    <text evidence="1">The sequence shown here is derived from an EMBL/GenBank/DDBJ whole genome shotgun (WGS) entry which is preliminary data.</text>
</comment>
<dbReference type="AlphaFoldDB" id="A0A4Z2FHD9"/>
<dbReference type="Proteomes" id="UP000314294">
    <property type="component" value="Unassembled WGS sequence"/>
</dbReference>
<evidence type="ECO:0000313" key="1">
    <source>
        <dbReference type="EMBL" id="TNN40579.1"/>
    </source>
</evidence>
<proteinExistence type="predicted"/>
<accession>A0A4Z2FHD9</accession>
<organism evidence="1 2">
    <name type="scientific">Liparis tanakae</name>
    <name type="common">Tanaka's snailfish</name>
    <dbReference type="NCBI Taxonomy" id="230148"/>
    <lineage>
        <taxon>Eukaryota</taxon>
        <taxon>Metazoa</taxon>
        <taxon>Chordata</taxon>
        <taxon>Craniata</taxon>
        <taxon>Vertebrata</taxon>
        <taxon>Euteleostomi</taxon>
        <taxon>Actinopterygii</taxon>
        <taxon>Neopterygii</taxon>
        <taxon>Teleostei</taxon>
        <taxon>Neoteleostei</taxon>
        <taxon>Acanthomorphata</taxon>
        <taxon>Eupercaria</taxon>
        <taxon>Perciformes</taxon>
        <taxon>Cottioidei</taxon>
        <taxon>Cottales</taxon>
        <taxon>Liparidae</taxon>
        <taxon>Liparis</taxon>
    </lineage>
</organism>
<evidence type="ECO:0000313" key="2">
    <source>
        <dbReference type="Proteomes" id="UP000314294"/>
    </source>
</evidence>
<name>A0A4Z2FHD9_9TELE</name>
<keyword evidence="2" id="KW-1185">Reference proteome</keyword>